<name>A0A4C1V9D4_EUMVA</name>
<evidence type="ECO:0008006" key="3">
    <source>
        <dbReference type="Google" id="ProtNLM"/>
    </source>
</evidence>
<keyword evidence="2" id="KW-1185">Reference proteome</keyword>
<dbReference type="SUPFAM" id="SSF56219">
    <property type="entry name" value="DNase I-like"/>
    <property type="match status" value="1"/>
</dbReference>
<reference evidence="1 2" key="1">
    <citation type="journal article" date="2019" name="Commun. Biol.">
        <title>The bagworm genome reveals a unique fibroin gene that provides high tensile strength.</title>
        <authorList>
            <person name="Kono N."/>
            <person name="Nakamura H."/>
            <person name="Ohtoshi R."/>
            <person name="Tomita M."/>
            <person name="Numata K."/>
            <person name="Arakawa K."/>
        </authorList>
    </citation>
    <scope>NUCLEOTIDE SEQUENCE [LARGE SCALE GENOMIC DNA]</scope>
</reference>
<protein>
    <recommendedName>
        <fullName evidence="3">Endonuclease/exonuclease/phosphatase domain-containing protein</fullName>
    </recommendedName>
</protein>
<accession>A0A4C1V9D4</accession>
<evidence type="ECO:0000313" key="2">
    <source>
        <dbReference type="Proteomes" id="UP000299102"/>
    </source>
</evidence>
<gene>
    <name evidence="1" type="ORF">EVAR_20716_1</name>
</gene>
<dbReference type="EMBL" id="BGZK01000302">
    <property type="protein sequence ID" value="GBP35343.1"/>
    <property type="molecule type" value="Genomic_DNA"/>
</dbReference>
<sequence length="152" mass="16284">MVEEALNLASMCELKQCFNYVKCSHFRVPGFVCLRDDTSGGYGGVVVPIRNHNPFSPFGTPAHGNGLQAVAVKVEGTTFLSLDIASSSLLILSELEVILSTLVKPCFALGNFNCHHTLSDCGDVDSAGETLVDIMDKLDLCNSEQWGPNASC</sequence>
<proteinExistence type="predicted"/>
<dbReference type="OrthoDB" id="6436865at2759"/>
<dbReference type="AlphaFoldDB" id="A0A4C1V9D4"/>
<dbReference type="InterPro" id="IPR036691">
    <property type="entry name" value="Endo/exonu/phosph_ase_sf"/>
</dbReference>
<comment type="caution">
    <text evidence="1">The sequence shown here is derived from an EMBL/GenBank/DDBJ whole genome shotgun (WGS) entry which is preliminary data.</text>
</comment>
<evidence type="ECO:0000313" key="1">
    <source>
        <dbReference type="EMBL" id="GBP35343.1"/>
    </source>
</evidence>
<organism evidence="1 2">
    <name type="scientific">Eumeta variegata</name>
    <name type="common">Bagworm moth</name>
    <name type="synonym">Eumeta japonica</name>
    <dbReference type="NCBI Taxonomy" id="151549"/>
    <lineage>
        <taxon>Eukaryota</taxon>
        <taxon>Metazoa</taxon>
        <taxon>Ecdysozoa</taxon>
        <taxon>Arthropoda</taxon>
        <taxon>Hexapoda</taxon>
        <taxon>Insecta</taxon>
        <taxon>Pterygota</taxon>
        <taxon>Neoptera</taxon>
        <taxon>Endopterygota</taxon>
        <taxon>Lepidoptera</taxon>
        <taxon>Glossata</taxon>
        <taxon>Ditrysia</taxon>
        <taxon>Tineoidea</taxon>
        <taxon>Psychidae</taxon>
        <taxon>Oiketicinae</taxon>
        <taxon>Eumeta</taxon>
    </lineage>
</organism>
<dbReference type="Proteomes" id="UP000299102">
    <property type="component" value="Unassembled WGS sequence"/>
</dbReference>
<dbReference type="Gene3D" id="3.60.10.10">
    <property type="entry name" value="Endonuclease/exonuclease/phosphatase"/>
    <property type="match status" value="1"/>
</dbReference>